<evidence type="ECO:0000256" key="2">
    <source>
        <dbReference type="ARBA" id="ARBA00022448"/>
    </source>
</evidence>
<gene>
    <name evidence="16" type="ORF">J2800_000238</name>
</gene>
<dbReference type="SUPFAM" id="SSF56935">
    <property type="entry name" value="Porins"/>
    <property type="match status" value="1"/>
</dbReference>
<keyword evidence="13" id="KW-0732">Signal</keyword>
<evidence type="ECO:0000313" key="17">
    <source>
        <dbReference type="Proteomes" id="UP001262754"/>
    </source>
</evidence>
<protein>
    <submittedName>
        <fullName evidence="16">Outer membrane receptor protein involved in Fe transport</fullName>
    </submittedName>
</protein>
<keyword evidence="16" id="KW-0675">Receptor</keyword>
<dbReference type="PROSITE" id="PS52016">
    <property type="entry name" value="TONB_DEPENDENT_REC_3"/>
    <property type="match status" value="1"/>
</dbReference>
<dbReference type="EMBL" id="JAVDRL010000001">
    <property type="protein sequence ID" value="MDR6529523.1"/>
    <property type="molecule type" value="Genomic_DNA"/>
</dbReference>
<evidence type="ECO:0000256" key="10">
    <source>
        <dbReference type="ARBA" id="ARBA00023237"/>
    </source>
</evidence>
<keyword evidence="4" id="KW-0410">Iron transport</keyword>
<evidence type="ECO:0000256" key="12">
    <source>
        <dbReference type="RuleBase" id="RU003357"/>
    </source>
</evidence>
<evidence type="ECO:0000256" key="7">
    <source>
        <dbReference type="ARBA" id="ARBA00023065"/>
    </source>
</evidence>
<dbReference type="Pfam" id="PF07715">
    <property type="entry name" value="Plug"/>
    <property type="match status" value="1"/>
</dbReference>
<evidence type="ECO:0000259" key="14">
    <source>
        <dbReference type="Pfam" id="PF00593"/>
    </source>
</evidence>
<evidence type="ECO:0000256" key="5">
    <source>
        <dbReference type="ARBA" id="ARBA00022692"/>
    </source>
</evidence>
<dbReference type="PANTHER" id="PTHR32552:SF81">
    <property type="entry name" value="TONB-DEPENDENT OUTER MEMBRANE RECEPTOR"/>
    <property type="match status" value="1"/>
</dbReference>
<keyword evidence="17" id="KW-1185">Reference proteome</keyword>
<evidence type="ECO:0000259" key="15">
    <source>
        <dbReference type="Pfam" id="PF07715"/>
    </source>
</evidence>
<evidence type="ECO:0000256" key="13">
    <source>
        <dbReference type="SAM" id="SignalP"/>
    </source>
</evidence>
<dbReference type="PANTHER" id="PTHR32552">
    <property type="entry name" value="FERRICHROME IRON RECEPTOR-RELATED"/>
    <property type="match status" value="1"/>
</dbReference>
<reference evidence="16 17" key="1">
    <citation type="submission" date="2023-07" db="EMBL/GenBank/DDBJ databases">
        <title>Sorghum-associated microbial communities from plants grown in Nebraska, USA.</title>
        <authorList>
            <person name="Schachtman D."/>
        </authorList>
    </citation>
    <scope>NUCLEOTIDE SEQUENCE [LARGE SCALE GENOMIC DNA]</scope>
    <source>
        <strain evidence="16 17">DS2154</strain>
    </source>
</reference>
<evidence type="ECO:0000256" key="4">
    <source>
        <dbReference type="ARBA" id="ARBA00022496"/>
    </source>
</evidence>
<evidence type="ECO:0000256" key="3">
    <source>
        <dbReference type="ARBA" id="ARBA00022452"/>
    </source>
</evidence>
<evidence type="ECO:0000256" key="8">
    <source>
        <dbReference type="ARBA" id="ARBA00023077"/>
    </source>
</evidence>
<dbReference type="RefSeq" id="WP_310028433.1">
    <property type="nucleotide sequence ID" value="NZ_JAVDRL010000001.1"/>
</dbReference>
<keyword evidence="3 11" id="KW-1134">Transmembrane beta strand</keyword>
<dbReference type="InterPro" id="IPR012910">
    <property type="entry name" value="Plug_dom"/>
</dbReference>
<dbReference type="InterPro" id="IPR036942">
    <property type="entry name" value="Beta-barrel_TonB_sf"/>
</dbReference>
<feature type="chain" id="PRO_5046039112" evidence="13">
    <location>
        <begin position="21"/>
        <end position="858"/>
    </location>
</feature>
<dbReference type="Pfam" id="PF00593">
    <property type="entry name" value="TonB_dep_Rec_b-barrel"/>
    <property type="match status" value="1"/>
</dbReference>
<evidence type="ECO:0000256" key="11">
    <source>
        <dbReference type="PROSITE-ProRule" id="PRU01360"/>
    </source>
</evidence>
<dbReference type="InterPro" id="IPR000531">
    <property type="entry name" value="Beta-barrel_TonB"/>
</dbReference>
<evidence type="ECO:0000313" key="16">
    <source>
        <dbReference type="EMBL" id="MDR6529523.1"/>
    </source>
</evidence>
<accession>A0ABU1MTL6</accession>
<keyword evidence="9 11" id="KW-0472">Membrane</keyword>
<comment type="caution">
    <text evidence="16">The sequence shown here is derived from an EMBL/GenBank/DDBJ whole genome shotgun (WGS) entry which is preliminary data.</text>
</comment>
<evidence type="ECO:0000256" key="1">
    <source>
        <dbReference type="ARBA" id="ARBA00004571"/>
    </source>
</evidence>
<evidence type="ECO:0000256" key="9">
    <source>
        <dbReference type="ARBA" id="ARBA00023136"/>
    </source>
</evidence>
<feature type="domain" description="TonB-dependent receptor-like beta-barrel" evidence="14">
    <location>
        <begin position="351"/>
        <end position="822"/>
    </location>
</feature>
<organism evidence="16 17">
    <name type="scientific">Caulobacter rhizosphaerae</name>
    <dbReference type="NCBI Taxonomy" id="2010972"/>
    <lineage>
        <taxon>Bacteria</taxon>
        <taxon>Pseudomonadati</taxon>
        <taxon>Pseudomonadota</taxon>
        <taxon>Alphaproteobacteria</taxon>
        <taxon>Caulobacterales</taxon>
        <taxon>Caulobacteraceae</taxon>
        <taxon>Caulobacter</taxon>
    </lineage>
</organism>
<keyword evidence="2 11" id="KW-0813">Transport</keyword>
<name>A0ABU1MTL6_9CAUL</name>
<keyword evidence="8 12" id="KW-0798">TonB box</keyword>
<keyword evidence="5 11" id="KW-0812">Transmembrane</keyword>
<dbReference type="Gene3D" id="2.40.170.20">
    <property type="entry name" value="TonB-dependent receptor, beta-barrel domain"/>
    <property type="match status" value="2"/>
</dbReference>
<feature type="signal peptide" evidence="13">
    <location>
        <begin position="1"/>
        <end position="20"/>
    </location>
</feature>
<feature type="domain" description="TonB-dependent receptor plug" evidence="15">
    <location>
        <begin position="45"/>
        <end position="157"/>
    </location>
</feature>
<keyword evidence="6" id="KW-0408">Iron</keyword>
<proteinExistence type="inferred from homology"/>
<comment type="similarity">
    <text evidence="11 12">Belongs to the TonB-dependent receptor family.</text>
</comment>
<evidence type="ECO:0000256" key="6">
    <source>
        <dbReference type="ARBA" id="ARBA00023004"/>
    </source>
</evidence>
<sequence length="858" mass="91990">MGRKLWLHQVFGAASLFALAAAGAAHGQAVVEEVVVTAQKRAENVQDVPIAISAFTENALQERAVGNVAQLSNLAPNVTLDGGTPFSGSPSVLSAYVRGIGSDDFAFNIDPGVGIYVDGVYLARTVGANQDLLDVERIEILKGPQGTLFGRNTIGGAISIVTREPGDTFKFKGDVTVGSFNLMQARGSADLPLAEGLSSSITFGIKSREGHVERIPFPDARARNTTSYTAFPSSDFNTASREGGENSWNLRGKLKWRGESTKVVLAADYTHEDGDGLANTLIGTTVTVPGNFAGTTNLPGTAFDPTGTTGFLFGGLYNFCIGATGAQIAARNAQALCGVRGTQYSPNLHVASLASVNVDADPNNDRLPYDSRFVSKDIDKSYATGNSFSNLVNWGTGLTVEHSLTDDVTLKSITAYRKLLWKSGTDADGSPLNIGQLSFDMKQWQFSQELQLLGSAFDKKLNYVLGAYYFKEKGSLHDYVTFDEGLLQVDGPNQLETKNYAAFGQIDWRPIDLIGVTIGGRYTKEKKLFEGGQQDLNGFNYKLFGCSDANGNITPNGLFPLAPVSCQTGLSYPDPSNPVRVYAPGVNEQTFSNFSPKVGVQLHPGDDLMAYVSWSKGYKTGGWTTRLTNPQLLAQPFGEETATTLEAGFKSKLLDRRLQLNGSVFQTQYDGIQLNFQQGTSPTIRNAGDAKIKGAEIEAVAVPMDGLTINASVGYLHARYTDVLAGVLAVSGPNPFQAGTFVGAPLPKTPKWKINVSPRYEFKLANGGSITAIGDWTYTSSIWNNAQRTYLLKRPAVQVVNASLAYADPGGAWTLAVGGTNLTDKRYLTTGNENIAAGAIFGTYSRPREAYVRLGVTF</sequence>
<dbReference type="InterPro" id="IPR039426">
    <property type="entry name" value="TonB-dep_rcpt-like"/>
</dbReference>
<keyword evidence="7" id="KW-0406">Ion transport</keyword>
<comment type="subcellular location">
    <subcellularLocation>
        <location evidence="1 11">Cell outer membrane</location>
        <topology evidence="1 11">Multi-pass membrane protein</topology>
    </subcellularLocation>
</comment>
<keyword evidence="10 11" id="KW-0998">Cell outer membrane</keyword>
<dbReference type="Proteomes" id="UP001262754">
    <property type="component" value="Unassembled WGS sequence"/>
</dbReference>